<protein>
    <recommendedName>
        <fullName evidence="2">Nuclease SbcCD subunit D</fullName>
    </recommendedName>
</protein>
<dbReference type="InterPro" id="IPR004843">
    <property type="entry name" value="Calcineurin-like_PHP"/>
</dbReference>
<dbReference type="Proteomes" id="UP000070188">
    <property type="component" value="Unassembled WGS sequence"/>
</dbReference>
<evidence type="ECO:0000256" key="5">
    <source>
        <dbReference type="ARBA" id="ARBA00022839"/>
    </source>
</evidence>
<gene>
    <name evidence="7" type="ORF">LI90_3141</name>
</gene>
<dbReference type="STRING" id="1469144.LI90_3141"/>
<comment type="similarity">
    <text evidence="1">Belongs to the SbcD family.</text>
</comment>
<evidence type="ECO:0000256" key="4">
    <source>
        <dbReference type="ARBA" id="ARBA00022801"/>
    </source>
</evidence>
<reference evidence="8" key="1">
    <citation type="submission" date="2015-04" db="EMBL/GenBank/DDBJ databases">
        <title>Physiological reanalysis, assessment of diazotrophy, and genome sequences of multiple isolates of Streptomyces thermoautotrophicus.</title>
        <authorList>
            <person name="MacKellar D.C."/>
            <person name="Lieber L."/>
            <person name="Norman J."/>
            <person name="Bolger A."/>
            <person name="Tobin C."/>
            <person name="Murray J.W."/>
            <person name="Chang R."/>
            <person name="Ford T."/>
            <person name="Nguyen P.Q."/>
            <person name="Woodward J."/>
            <person name="Permingeat H."/>
            <person name="Joshi N.S."/>
            <person name="Silver P.A."/>
            <person name="Usadel B."/>
            <person name="Rutherford A.W."/>
            <person name="Friesen M."/>
            <person name="Prell J."/>
        </authorList>
    </citation>
    <scope>NUCLEOTIDE SEQUENCE [LARGE SCALE GENOMIC DNA]</scope>
    <source>
        <strain evidence="8">H1</strain>
    </source>
</reference>
<dbReference type="PIRSF" id="PIRSF033093">
    <property type="entry name" value="UCP_ML1119"/>
    <property type="match status" value="1"/>
</dbReference>
<dbReference type="CDD" id="cd00840">
    <property type="entry name" value="MPP_Mre11_N"/>
    <property type="match status" value="1"/>
</dbReference>
<accession>A0A132MXL0</accession>
<dbReference type="InterPro" id="IPR041796">
    <property type="entry name" value="Mre11_N"/>
</dbReference>
<proteinExistence type="inferred from homology"/>
<keyword evidence="8" id="KW-1185">Reference proteome</keyword>
<dbReference type="AlphaFoldDB" id="A0A132MXL0"/>
<evidence type="ECO:0000313" key="8">
    <source>
        <dbReference type="Proteomes" id="UP000070188"/>
    </source>
</evidence>
<evidence type="ECO:0000256" key="1">
    <source>
        <dbReference type="ARBA" id="ARBA00010555"/>
    </source>
</evidence>
<dbReference type="GO" id="GO:0004527">
    <property type="term" value="F:exonuclease activity"/>
    <property type="evidence" value="ECO:0007669"/>
    <property type="project" value="UniProtKB-KW"/>
</dbReference>
<keyword evidence="3" id="KW-0540">Nuclease</keyword>
<dbReference type="InterPro" id="IPR050535">
    <property type="entry name" value="DNA_Repair-Maintenance_Comp"/>
</dbReference>
<comment type="caution">
    <text evidence="7">The sequence shown here is derived from an EMBL/GenBank/DDBJ whole genome shotgun (WGS) entry which is preliminary data.</text>
</comment>
<sequence length="379" mass="41295">MVTVRFLHTADWQLGMTRHFLSPEAQARYTDGRLAAIRALGRVAAAEGCEFVLVCGDVFESNQLSPQTLARALDAMRDIPVPVYLLPGNHDPLDAGTIYRTAEFTRQRPGHVHVLDAPGVHPIREGVEIVAAPWTSKRPLTDLVAEQVAALEPATGTIRIVAGHGAVDRGHPNPNDPSLIRIEALRAALADGRVHYVALGDRHSRTDVGCDGRVWYSGTPEVTDYVETEPGDVLVVDVGADHCQVRAHHVGAWRFLRREHHLNSAEDVQALDAELSALPDKERTVLKLSLVGTLTLREKARLDDLLARHGHLFAALEVWERRTDLVTRPDDDDFADLGLSGFAASALEELRELAAAPGEDSQAAQEALGLLYRLAGGGR</sequence>
<dbReference type="PANTHER" id="PTHR30337">
    <property type="entry name" value="COMPONENT OF ATP-DEPENDENT DSDNA EXONUCLEASE"/>
    <property type="match status" value="1"/>
</dbReference>
<evidence type="ECO:0000259" key="6">
    <source>
        <dbReference type="Pfam" id="PF00149"/>
    </source>
</evidence>
<dbReference type="EMBL" id="LAXD01000001">
    <property type="protein sequence ID" value="KWX02102.1"/>
    <property type="molecule type" value="Genomic_DNA"/>
</dbReference>
<dbReference type="InterPro" id="IPR029052">
    <property type="entry name" value="Metallo-depent_PP-like"/>
</dbReference>
<evidence type="ECO:0000256" key="3">
    <source>
        <dbReference type="ARBA" id="ARBA00022722"/>
    </source>
</evidence>
<feature type="domain" description="Calcineurin-like phosphoesterase" evidence="6">
    <location>
        <begin position="5"/>
        <end position="204"/>
    </location>
</feature>
<organism evidence="7 8">
    <name type="scientific">Carbonactinospora thermoautotrophica</name>
    <dbReference type="NCBI Taxonomy" id="1469144"/>
    <lineage>
        <taxon>Bacteria</taxon>
        <taxon>Bacillati</taxon>
        <taxon>Actinomycetota</taxon>
        <taxon>Actinomycetes</taxon>
        <taxon>Kitasatosporales</taxon>
        <taxon>Carbonactinosporaceae</taxon>
        <taxon>Carbonactinospora</taxon>
    </lineage>
</organism>
<dbReference type="Gene3D" id="3.60.21.10">
    <property type="match status" value="1"/>
</dbReference>
<dbReference type="Pfam" id="PF00149">
    <property type="entry name" value="Metallophos"/>
    <property type="match status" value="1"/>
</dbReference>
<dbReference type="PATRIC" id="fig|1469144.10.peg.3385"/>
<keyword evidence="5" id="KW-0269">Exonuclease</keyword>
<name>A0A132MXL0_9ACTN</name>
<dbReference type="InterPro" id="IPR014577">
    <property type="entry name" value="UCP033093_metalloPase"/>
</dbReference>
<evidence type="ECO:0000256" key="2">
    <source>
        <dbReference type="ARBA" id="ARBA00013365"/>
    </source>
</evidence>
<dbReference type="SUPFAM" id="SSF56300">
    <property type="entry name" value="Metallo-dependent phosphatases"/>
    <property type="match status" value="1"/>
</dbReference>
<keyword evidence="4" id="KW-0378">Hydrolase</keyword>
<evidence type="ECO:0000313" key="7">
    <source>
        <dbReference type="EMBL" id="KWX02102.1"/>
    </source>
</evidence>
<dbReference type="PANTHER" id="PTHR30337:SF0">
    <property type="entry name" value="NUCLEASE SBCCD SUBUNIT D"/>
    <property type="match status" value="1"/>
</dbReference>